<reference evidence="3" key="1">
    <citation type="submission" date="2023-06" db="EMBL/GenBank/DDBJ databases">
        <title>Survivors Of The Sea: Transcriptome response of Skeletonema marinoi to long-term dormancy.</title>
        <authorList>
            <person name="Pinder M.I.M."/>
            <person name="Kourtchenko O."/>
            <person name="Robertson E.K."/>
            <person name="Larsson T."/>
            <person name="Maumus F."/>
            <person name="Osuna-Cruz C.M."/>
            <person name="Vancaester E."/>
            <person name="Stenow R."/>
            <person name="Vandepoele K."/>
            <person name="Ploug H."/>
            <person name="Bruchert V."/>
            <person name="Godhe A."/>
            <person name="Topel M."/>
        </authorList>
    </citation>
    <scope>NUCLEOTIDE SEQUENCE</scope>
    <source>
        <strain evidence="3">R05AC</strain>
    </source>
</reference>
<feature type="compositionally biased region" description="Basic and acidic residues" evidence="2">
    <location>
        <begin position="401"/>
        <end position="422"/>
    </location>
</feature>
<protein>
    <submittedName>
        <fullName evidence="3">Uncharacterized protein</fullName>
    </submittedName>
</protein>
<feature type="compositionally biased region" description="Polar residues" evidence="2">
    <location>
        <begin position="341"/>
        <end position="351"/>
    </location>
</feature>
<evidence type="ECO:0000313" key="3">
    <source>
        <dbReference type="EMBL" id="KAK1744677.1"/>
    </source>
</evidence>
<feature type="coiled-coil region" evidence="1">
    <location>
        <begin position="496"/>
        <end position="662"/>
    </location>
</feature>
<dbReference type="Proteomes" id="UP001224775">
    <property type="component" value="Unassembled WGS sequence"/>
</dbReference>
<feature type="compositionally biased region" description="Polar residues" evidence="2">
    <location>
        <begin position="323"/>
        <end position="333"/>
    </location>
</feature>
<evidence type="ECO:0000313" key="4">
    <source>
        <dbReference type="Proteomes" id="UP001224775"/>
    </source>
</evidence>
<comment type="caution">
    <text evidence="3">The sequence shown here is derived from an EMBL/GenBank/DDBJ whole genome shotgun (WGS) entry which is preliminary data.</text>
</comment>
<feature type="compositionally biased region" description="Polar residues" evidence="2">
    <location>
        <begin position="302"/>
        <end position="311"/>
    </location>
</feature>
<sequence>MEAHFASYEEFSSSLMLLPFIDDSAIGAKVCSHNPPTPEKNDLEDVSLSDDEVVIPYDKQSKDTVEDESSKSILPEISEIVEEIVVAVETGETDTDSKEISKEEDQPDEKAEPSTPKEADNTVKIPEDYVLTKMKTSDNEIEELERREFTELLTLLREASYPLSLVFLPPNEIVNVADSSREYGSDDEEIEDPQSSDDDAENDSAKANNPSVDEAAKYAKQAASELRGRLGRWGSVAAIRASAAAAAEVAATRASQAASAVQELREGRSKEEEKKNQTDDNDASTSEWLPKVEPISDEETMDSSSKNSATLTCCGDNEDSESSNDQLTPSNSQDDNEEQIEQGSPGSCDNNDGSEKADVETSSLASLRLKQLETQLAEVNSRLEVKNKALNKLQQKLDASMNERKKIEKESRQTKKDLEAKNSKHDKTIATLTEEVQIITKALTECEAELEERNKKIDNMVAGNRDKALEHDKAIKALNNELSVCKAAIEARDSKVEALTESMTELKTKLAAQAEELSAVESLRNDLTQTKTQSSTAVQVIEKMKKEESEFQNELKEAKGIVDELSKKYTVAKAAATKSTTEADKIKADYRRLKMERNSLKNKAESLQKEMNQIAKKSKNNQVDSAAFDKLQQELQQLRLEHNELQRDLDTEKTEKRDLKAALNASRLAHQNPIINYQPTAESEGSPRAAELERIISEMTEYSSAQALQIETLRQINAALTEDITNTGSGHK</sequence>
<evidence type="ECO:0000256" key="1">
    <source>
        <dbReference type="SAM" id="Coils"/>
    </source>
</evidence>
<name>A0AAD8YEF1_9STRA</name>
<keyword evidence="1" id="KW-0175">Coiled coil</keyword>
<feature type="compositionally biased region" description="Basic and acidic residues" evidence="2">
    <location>
        <begin position="95"/>
        <end position="127"/>
    </location>
</feature>
<evidence type="ECO:0000256" key="2">
    <source>
        <dbReference type="SAM" id="MobiDB-lite"/>
    </source>
</evidence>
<dbReference type="AlphaFoldDB" id="A0AAD8YEF1"/>
<feature type="compositionally biased region" description="Acidic residues" evidence="2">
    <location>
        <begin position="185"/>
        <end position="202"/>
    </location>
</feature>
<feature type="region of interest" description="Disordered" evidence="2">
    <location>
        <begin position="246"/>
        <end position="362"/>
    </location>
</feature>
<feature type="compositionally biased region" description="Low complexity" evidence="2">
    <location>
        <begin position="246"/>
        <end position="261"/>
    </location>
</feature>
<keyword evidence="4" id="KW-1185">Reference proteome</keyword>
<dbReference type="Gene3D" id="6.10.250.3110">
    <property type="match status" value="1"/>
</dbReference>
<proteinExistence type="predicted"/>
<feature type="region of interest" description="Disordered" evidence="2">
    <location>
        <begin position="396"/>
        <end position="422"/>
    </location>
</feature>
<feature type="region of interest" description="Disordered" evidence="2">
    <location>
        <begin position="178"/>
        <end position="213"/>
    </location>
</feature>
<feature type="compositionally biased region" description="Basic and acidic residues" evidence="2">
    <location>
        <begin position="263"/>
        <end position="278"/>
    </location>
</feature>
<feature type="region of interest" description="Disordered" evidence="2">
    <location>
        <begin position="88"/>
        <end position="128"/>
    </location>
</feature>
<accession>A0AAD8YEF1</accession>
<dbReference type="EMBL" id="JATAAI010000006">
    <property type="protein sequence ID" value="KAK1744677.1"/>
    <property type="molecule type" value="Genomic_DNA"/>
</dbReference>
<organism evidence="3 4">
    <name type="scientific">Skeletonema marinoi</name>
    <dbReference type="NCBI Taxonomy" id="267567"/>
    <lineage>
        <taxon>Eukaryota</taxon>
        <taxon>Sar</taxon>
        <taxon>Stramenopiles</taxon>
        <taxon>Ochrophyta</taxon>
        <taxon>Bacillariophyta</taxon>
        <taxon>Coscinodiscophyceae</taxon>
        <taxon>Thalassiosirophycidae</taxon>
        <taxon>Thalassiosirales</taxon>
        <taxon>Skeletonemataceae</taxon>
        <taxon>Skeletonema</taxon>
        <taxon>Skeletonema marinoi-dohrnii complex</taxon>
    </lineage>
</organism>
<gene>
    <name evidence="3" type="ORF">QTG54_003968</name>
</gene>